<protein>
    <submittedName>
        <fullName evidence="2">Uncharacterized protein</fullName>
    </submittedName>
</protein>
<feature type="signal peptide" evidence="1">
    <location>
        <begin position="1"/>
        <end position="20"/>
    </location>
</feature>
<evidence type="ECO:0000313" key="2">
    <source>
        <dbReference type="EMBL" id="MQM20283.1"/>
    </source>
</evidence>
<name>A0A843XM69_COLES</name>
<feature type="chain" id="PRO_5032457682" evidence="1">
    <location>
        <begin position="21"/>
        <end position="144"/>
    </location>
</feature>
<dbReference type="AlphaFoldDB" id="A0A843XM69"/>
<gene>
    <name evidence="2" type="ORF">Taro_053302</name>
</gene>
<dbReference type="Proteomes" id="UP000652761">
    <property type="component" value="Unassembled WGS sequence"/>
</dbReference>
<sequence>MCGLQVWCWLVSTVLWLVLMERQLDLSSLAVRLRGVVLVGLHCSLACACGVTVGPFVCDCETGRFCHGGVDTPSTGVDTMLQTQGKMMKKWSSGVDIGSSSFDTSPSSQRTQLTGLYCVSTQPQVVSTLDPVPRRPVWQFWIVC</sequence>
<accession>A0A843XM69</accession>
<keyword evidence="3" id="KW-1185">Reference proteome</keyword>
<reference evidence="2" key="1">
    <citation type="submission" date="2017-07" db="EMBL/GenBank/DDBJ databases">
        <title>Taro Niue Genome Assembly and Annotation.</title>
        <authorList>
            <person name="Atibalentja N."/>
            <person name="Keating K."/>
            <person name="Fields C.J."/>
        </authorList>
    </citation>
    <scope>NUCLEOTIDE SEQUENCE</scope>
    <source>
        <strain evidence="2">Niue_2</strain>
        <tissue evidence="2">Leaf</tissue>
    </source>
</reference>
<comment type="caution">
    <text evidence="2">The sequence shown here is derived from an EMBL/GenBank/DDBJ whole genome shotgun (WGS) entry which is preliminary data.</text>
</comment>
<keyword evidence="1" id="KW-0732">Signal</keyword>
<evidence type="ECO:0000256" key="1">
    <source>
        <dbReference type="SAM" id="SignalP"/>
    </source>
</evidence>
<proteinExistence type="predicted"/>
<dbReference type="EMBL" id="NMUH01009676">
    <property type="protein sequence ID" value="MQM20283.1"/>
    <property type="molecule type" value="Genomic_DNA"/>
</dbReference>
<evidence type="ECO:0000313" key="3">
    <source>
        <dbReference type="Proteomes" id="UP000652761"/>
    </source>
</evidence>
<organism evidence="2 3">
    <name type="scientific">Colocasia esculenta</name>
    <name type="common">Wild taro</name>
    <name type="synonym">Arum esculentum</name>
    <dbReference type="NCBI Taxonomy" id="4460"/>
    <lineage>
        <taxon>Eukaryota</taxon>
        <taxon>Viridiplantae</taxon>
        <taxon>Streptophyta</taxon>
        <taxon>Embryophyta</taxon>
        <taxon>Tracheophyta</taxon>
        <taxon>Spermatophyta</taxon>
        <taxon>Magnoliopsida</taxon>
        <taxon>Liliopsida</taxon>
        <taxon>Araceae</taxon>
        <taxon>Aroideae</taxon>
        <taxon>Colocasieae</taxon>
        <taxon>Colocasia</taxon>
    </lineage>
</organism>